<evidence type="ECO:0000313" key="2">
    <source>
        <dbReference type="Proteomes" id="UP000685013"/>
    </source>
</evidence>
<accession>A0AAV6N1I7</accession>
<proteinExistence type="predicted"/>
<dbReference type="EMBL" id="JAGKQH010000010">
    <property type="protein sequence ID" value="KAG6590081.1"/>
    <property type="molecule type" value="Genomic_DNA"/>
</dbReference>
<organism evidence="1 2">
    <name type="scientific">Cucurbita argyrosperma subsp. sororia</name>
    <dbReference type="NCBI Taxonomy" id="37648"/>
    <lineage>
        <taxon>Eukaryota</taxon>
        <taxon>Viridiplantae</taxon>
        <taxon>Streptophyta</taxon>
        <taxon>Embryophyta</taxon>
        <taxon>Tracheophyta</taxon>
        <taxon>Spermatophyta</taxon>
        <taxon>Magnoliopsida</taxon>
        <taxon>eudicotyledons</taxon>
        <taxon>Gunneridae</taxon>
        <taxon>Pentapetalae</taxon>
        <taxon>rosids</taxon>
        <taxon>fabids</taxon>
        <taxon>Cucurbitales</taxon>
        <taxon>Cucurbitaceae</taxon>
        <taxon>Cucurbiteae</taxon>
        <taxon>Cucurbita</taxon>
    </lineage>
</organism>
<dbReference type="Proteomes" id="UP000685013">
    <property type="component" value="Chromosome 10"/>
</dbReference>
<feature type="non-terminal residue" evidence="1">
    <location>
        <position position="1"/>
    </location>
</feature>
<name>A0AAV6N1I7_9ROSI</name>
<sequence length="307" mass="33529">MANEEGDPMVRFTRETMQHEVEHLEEGESSSTSATNLVIDTIKSNAFETDQAEAQSTTLVLPSSEAGRGSLMSEDNAYNNGGQQAGLGVGSSYWGINGYQFAATNMGSEHFPLAVAATTPTAIHLSNAQEGMGGGNNQYPSEFLQTPSSEQWYPLNKIDVQQQPSSNPFRSEEIQFQGLLNQGPSNGTFYSNGLSTIQFPQTRLNLQDGLPSPSNLHLSRNWISEGNGLSNATTPPTSRSPQNRNAVYDPTYESMGLPVDPHLRMFLARRDPTDQRCEWDVEAPRHLSSATGIRNTLISFEVVVVIV</sequence>
<evidence type="ECO:0000313" key="1">
    <source>
        <dbReference type="EMBL" id="KAG6590081.1"/>
    </source>
</evidence>
<keyword evidence="2" id="KW-1185">Reference proteome</keyword>
<comment type="caution">
    <text evidence="1">The sequence shown here is derived from an EMBL/GenBank/DDBJ whole genome shotgun (WGS) entry which is preliminary data.</text>
</comment>
<gene>
    <name evidence="1" type="ORF">SDJN03_15504</name>
</gene>
<dbReference type="AlphaFoldDB" id="A0AAV6N1I7"/>
<reference evidence="1 2" key="1">
    <citation type="journal article" date="2021" name="Hortic Res">
        <title>The domestication of Cucurbita argyrosperma as revealed by the genome of its wild relative.</title>
        <authorList>
            <person name="Barrera-Redondo J."/>
            <person name="Sanchez-de la Vega G."/>
            <person name="Aguirre-Liguori J.A."/>
            <person name="Castellanos-Morales G."/>
            <person name="Gutierrez-Guerrero Y.T."/>
            <person name="Aguirre-Dugua X."/>
            <person name="Aguirre-Planter E."/>
            <person name="Tenaillon M.I."/>
            <person name="Lira-Saade R."/>
            <person name="Eguiarte L.E."/>
        </authorList>
    </citation>
    <scope>NUCLEOTIDE SEQUENCE [LARGE SCALE GENOMIC DNA]</scope>
    <source>
        <strain evidence="1">JBR-2021</strain>
    </source>
</reference>
<protein>
    <submittedName>
        <fullName evidence="1">Uncharacterized protein</fullName>
    </submittedName>
</protein>